<dbReference type="OMA" id="WESHTHT"/>
<gene>
    <name evidence="2" type="primary">PLPP6</name>
</gene>
<feature type="compositionally biased region" description="Pro residues" evidence="1">
    <location>
        <begin position="59"/>
        <end position="69"/>
    </location>
</feature>
<sequence length="162" mass="17210">MPSPRRARESRGAGPGSPAPLPGRFEWPSPPSDGVPGPEAAPGRLRPPESSPVHRRGSPAPPPPPPPPPDRMKLNPSFPVIALRSLLAVDLWLSKRLGVCAGDDSLWGSARPLLKLLEISGHGIPWLAGTVYCLSRSASWAGREVLLNLLLDTIINCPSIPL</sequence>
<name>A0A6I8N8Q7_ORNAN</name>
<feature type="region of interest" description="Disordered" evidence="1">
    <location>
        <begin position="1"/>
        <end position="73"/>
    </location>
</feature>
<reference evidence="2" key="3">
    <citation type="submission" date="2025-09" db="UniProtKB">
        <authorList>
            <consortium name="Ensembl"/>
        </authorList>
    </citation>
    <scope>IDENTIFICATION</scope>
    <source>
        <strain evidence="2">Glennie</strain>
    </source>
</reference>
<protein>
    <submittedName>
        <fullName evidence="2">Uncharacterized protein</fullName>
    </submittedName>
</protein>
<reference evidence="2 3" key="1">
    <citation type="journal article" date="2008" name="Nature">
        <title>Genome analysis of the platypus reveals unique signatures of evolution.</title>
        <authorList>
            <person name="Warren W.C."/>
            <person name="Hillier L.W."/>
            <person name="Marshall Graves J.A."/>
            <person name="Birney E."/>
            <person name="Ponting C.P."/>
            <person name="Grutzner F."/>
            <person name="Belov K."/>
            <person name="Miller W."/>
            <person name="Clarke L."/>
            <person name="Chinwalla A.T."/>
            <person name="Yang S.P."/>
            <person name="Heger A."/>
            <person name="Locke D.P."/>
            <person name="Miethke P."/>
            <person name="Waters P.D."/>
            <person name="Veyrunes F."/>
            <person name="Fulton L."/>
            <person name="Fulton B."/>
            <person name="Graves T."/>
            <person name="Wallis J."/>
            <person name="Puente X.S."/>
            <person name="Lopez-Otin C."/>
            <person name="Ordonez G.R."/>
            <person name="Eichler E.E."/>
            <person name="Chen L."/>
            <person name="Cheng Z."/>
            <person name="Deakin J.E."/>
            <person name="Alsop A."/>
            <person name="Thompson K."/>
            <person name="Kirby P."/>
            <person name="Papenfuss A.T."/>
            <person name="Wakefield M.J."/>
            <person name="Olender T."/>
            <person name="Lancet D."/>
            <person name="Huttley G.A."/>
            <person name="Smit A.F."/>
            <person name="Pask A."/>
            <person name="Temple-Smith P."/>
            <person name="Batzer M.A."/>
            <person name="Walker J.A."/>
            <person name="Konkel M.K."/>
            <person name="Harris R.S."/>
            <person name="Whittington C.M."/>
            <person name="Wong E.S."/>
            <person name="Gemmell N.J."/>
            <person name="Buschiazzo E."/>
            <person name="Vargas Jentzsch I.M."/>
            <person name="Merkel A."/>
            <person name="Schmitz J."/>
            <person name="Zemann A."/>
            <person name="Churakov G."/>
            <person name="Kriegs J.O."/>
            <person name="Brosius J."/>
            <person name="Murchison E.P."/>
            <person name="Sachidanandam R."/>
            <person name="Smith C."/>
            <person name="Hannon G.J."/>
            <person name="Tsend-Ayush E."/>
            <person name="McMillan D."/>
            <person name="Attenborough R."/>
            <person name="Rens W."/>
            <person name="Ferguson-Smith M."/>
            <person name="Lefevre C.M."/>
            <person name="Sharp J.A."/>
            <person name="Nicholas K.R."/>
            <person name="Ray D.A."/>
            <person name="Kube M."/>
            <person name="Reinhardt R."/>
            <person name="Pringle T.H."/>
            <person name="Taylor J."/>
            <person name="Jones R.C."/>
            <person name="Nixon B."/>
            <person name="Dacheux J.L."/>
            <person name="Niwa H."/>
            <person name="Sekita Y."/>
            <person name="Huang X."/>
            <person name="Stark A."/>
            <person name="Kheradpour P."/>
            <person name="Kellis M."/>
            <person name="Flicek P."/>
            <person name="Chen Y."/>
            <person name="Webber C."/>
            <person name="Hardison R."/>
            <person name="Nelson J."/>
            <person name="Hallsworth-Pepin K."/>
            <person name="Delehaunty K."/>
            <person name="Markovic C."/>
            <person name="Minx P."/>
            <person name="Feng Y."/>
            <person name="Kremitzki C."/>
            <person name="Mitreva M."/>
            <person name="Glasscock J."/>
            <person name="Wylie T."/>
            <person name="Wohldmann P."/>
            <person name="Thiru P."/>
            <person name="Nhan M.N."/>
            <person name="Pohl C.S."/>
            <person name="Smith S.M."/>
            <person name="Hou S."/>
            <person name="Nefedov M."/>
            <person name="de Jong P.J."/>
            <person name="Renfree M.B."/>
            <person name="Mardis E.R."/>
            <person name="Wilson R.K."/>
        </authorList>
    </citation>
    <scope>NUCLEOTIDE SEQUENCE [LARGE SCALE GENOMIC DNA]</scope>
    <source>
        <strain evidence="2 3">Glennie</strain>
    </source>
</reference>
<dbReference type="InParanoid" id="A0A6I8N8Q7"/>
<dbReference type="AlphaFoldDB" id="A0A6I8N8Q7"/>
<dbReference type="Ensembl" id="ENSOANT00000048240.1">
    <property type="protein sequence ID" value="ENSOANP00000037487.1"/>
    <property type="gene ID" value="ENSOANG00000039420.1"/>
</dbReference>
<dbReference type="Proteomes" id="UP000002279">
    <property type="component" value="Chromosome X5"/>
</dbReference>
<proteinExistence type="predicted"/>
<dbReference type="Bgee" id="ENSOANG00000039420">
    <property type="expression patterns" value="Expressed in liver and 7 other cell types or tissues"/>
</dbReference>
<evidence type="ECO:0000313" key="2">
    <source>
        <dbReference type="Ensembl" id="ENSOANP00000037487.1"/>
    </source>
</evidence>
<reference evidence="2" key="2">
    <citation type="submission" date="2025-08" db="UniProtKB">
        <authorList>
            <consortium name="Ensembl"/>
        </authorList>
    </citation>
    <scope>IDENTIFICATION</scope>
    <source>
        <strain evidence="2">Glennie</strain>
    </source>
</reference>
<keyword evidence="3" id="KW-1185">Reference proteome</keyword>
<evidence type="ECO:0000256" key="1">
    <source>
        <dbReference type="SAM" id="MobiDB-lite"/>
    </source>
</evidence>
<organism evidence="2 3">
    <name type="scientific">Ornithorhynchus anatinus</name>
    <name type="common">Duckbill platypus</name>
    <dbReference type="NCBI Taxonomy" id="9258"/>
    <lineage>
        <taxon>Eukaryota</taxon>
        <taxon>Metazoa</taxon>
        <taxon>Chordata</taxon>
        <taxon>Craniata</taxon>
        <taxon>Vertebrata</taxon>
        <taxon>Euteleostomi</taxon>
        <taxon>Mammalia</taxon>
        <taxon>Monotremata</taxon>
        <taxon>Ornithorhynchidae</taxon>
        <taxon>Ornithorhynchus</taxon>
    </lineage>
</organism>
<evidence type="ECO:0000313" key="3">
    <source>
        <dbReference type="Proteomes" id="UP000002279"/>
    </source>
</evidence>
<feature type="compositionally biased region" description="Basic and acidic residues" evidence="1">
    <location>
        <begin position="1"/>
        <end position="11"/>
    </location>
</feature>
<dbReference type="GeneTree" id="ENSGT00940000160907"/>
<accession>A0A6I8N8Q7</accession>